<evidence type="ECO:0000313" key="2">
    <source>
        <dbReference type="Proteomes" id="UP000002257"/>
    </source>
</evidence>
<proteinExistence type="predicted"/>
<dbReference type="eggNOG" id="COG4188">
    <property type="taxonomic scope" value="Bacteria"/>
</dbReference>
<accession>B8EM77</accession>
<protein>
    <recommendedName>
        <fullName evidence="3">Alpha/beta hydrolase</fullName>
    </recommendedName>
</protein>
<dbReference type="SUPFAM" id="SSF53474">
    <property type="entry name" value="alpha/beta-Hydrolases"/>
    <property type="match status" value="1"/>
</dbReference>
<organism evidence="1 2">
    <name type="scientific">Methylocella silvestris (strain DSM 15510 / CIP 108128 / LMG 27833 / NCIMB 13906 / BL2)</name>
    <dbReference type="NCBI Taxonomy" id="395965"/>
    <lineage>
        <taxon>Bacteria</taxon>
        <taxon>Pseudomonadati</taxon>
        <taxon>Pseudomonadota</taxon>
        <taxon>Alphaproteobacteria</taxon>
        <taxon>Hyphomicrobiales</taxon>
        <taxon>Beijerinckiaceae</taxon>
        <taxon>Methylocella</taxon>
    </lineage>
</organism>
<name>B8EM77_METSB</name>
<keyword evidence="2" id="KW-1185">Reference proteome</keyword>
<evidence type="ECO:0008006" key="3">
    <source>
        <dbReference type="Google" id="ProtNLM"/>
    </source>
</evidence>
<gene>
    <name evidence="1" type="ordered locus">Msil_2542</name>
</gene>
<dbReference type="InterPro" id="IPR029058">
    <property type="entry name" value="AB_hydrolase_fold"/>
</dbReference>
<dbReference type="KEGG" id="msl:Msil_2542"/>
<sequence>MISSTPKRRASTGAAPTVLRSFLSRSLLTTTAGLALLCATVPLAVTAPAFAAEAVDPTAIGPLAVTYGDYKLPAVVDPLVDDTVATELWARVYRPVKISGKHNFIIMLHGNHSTCGHMVDGRAGRVDDSSQYTIDGTCPAGYVVAPSHLGYAYVAERLASWGYIVISLNVNRGINAASGTSADSGLNMRRGRMVLRHLQQLAKWNNRGGAPKTLGFNMMGKLDFAHIGLMGHSRGGEGVLAAYNLYNDPDSPWPKLIGPKAHFDAMFELAPVDGQTNRSFYAYNVPWSVLLPMCDGDVSNLAGVKVFDRTLRSLGETVPYPKASYTVWGTNHNYYNTEWQTSDSTGCNGDGNVALFDPAQAGSANQRTAGLYAMMAMFRGHLGKKPDASFAQLFNPDYTLPFQLSRITTITRGFSNYAVAQQAYPLSSTGTLSNATATYTSLISQLLPNHDPTVVAGLVNWPADPANPATSYFQASWSPTGQFITKQYKTVEMRVSLQCADGTVITASGCSIGPNAANANGTTDFNIAAVLSDGTLSQSVPLSKYVSVRGPVGGPRTNLFHPILQTVRVPLADLGLPADATVKKDSTGPLLKAIRLTFNAPTARTGAIYLTGITLTDLVATKARGSALVAMESESMEEPAPLTPVMNNGAVITEPPAVILPAGSVSSVSYTPTVTSAFAPKTQTPPPAKKVQLTLTSPVPVEVKDSLLTLDIGGKTFVEGGYGPHGDLKTVVFTVDPTDFAALPDQAQILLKNGSTHQSYGALKKGLLKK</sequence>
<evidence type="ECO:0000313" key="1">
    <source>
        <dbReference type="EMBL" id="ACK51466.1"/>
    </source>
</evidence>
<reference evidence="1 2" key="1">
    <citation type="journal article" date="2010" name="J. Bacteriol.">
        <title>Complete genome sequence of the aerobic facultative methanotroph Methylocella silvestris BL2.</title>
        <authorList>
            <person name="Chen Y."/>
            <person name="Crombie A."/>
            <person name="Rahman M.T."/>
            <person name="Dedysh S.N."/>
            <person name="Liesack W."/>
            <person name="Stott M.B."/>
            <person name="Alam M."/>
            <person name="Theisen A.R."/>
            <person name="Murrell J.C."/>
            <person name="Dunfield P.F."/>
        </authorList>
    </citation>
    <scope>NUCLEOTIDE SEQUENCE [LARGE SCALE GENOMIC DNA]</scope>
    <source>
        <strain evidence="2">DSM 15510 / CIP 108128 / LMG 27833 / NCIMB 13906 / BL2</strain>
    </source>
</reference>
<dbReference type="AlphaFoldDB" id="B8EM77"/>
<dbReference type="HOGENOM" id="CLU_346785_0_0_5"/>
<dbReference type="EMBL" id="CP001280">
    <property type="protein sequence ID" value="ACK51466.1"/>
    <property type="molecule type" value="Genomic_DNA"/>
</dbReference>
<dbReference type="Gene3D" id="3.40.50.1820">
    <property type="entry name" value="alpha/beta hydrolase"/>
    <property type="match status" value="1"/>
</dbReference>
<dbReference type="Proteomes" id="UP000002257">
    <property type="component" value="Chromosome"/>
</dbReference>